<proteinExistence type="predicted"/>
<evidence type="ECO:0000256" key="2">
    <source>
        <dbReference type="SAM" id="MobiDB-lite"/>
    </source>
</evidence>
<feature type="region of interest" description="Disordered" evidence="2">
    <location>
        <begin position="81"/>
        <end position="101"/>
    </location>
</feature>
<dbReference type="SUPFAM" id="SSF47413">
    <property type="entry name" value="lambda repressor-like DNA-binding domains"/>
    <property type="match status" value="1"/>
</dbReference>
<feature type="compositionally biased region" description="Basic and acidic residues" evidence="2">
    <location>
        <begin position="1"/>
        <end position="11"/>
    </location>
</feature>
<dbReference type="PANTHER" id="PTHR46558:SF14">
    <property type="entry name" value="HTH-TYPE TRANSCRIPTIONAL REGULATOR ANSR"/>
    <property type="match status" value="1"/>
</dbReference>
<reference evidence="4" key="1">
    <citation type="submission" date="2023-10" db="EMBL/GenBank/DDBJ databases">
        <title>Screening of Alkalihalophilus pseudofirmusBZ-TG-HK211 and Its Alleviation of Salt Stress on Rapeseed Growth.</title>
        <authorList>
            <person name="Zhao B."/>
            <person name="Guo T."/>
        </authorList>
    </citation>
    <scope>NUCLEOTIDE SEQUENCE</scope>
    <source>
        <strain evidence="4">BZ-TG-HK211</strain>
    </source>
</reference>
<dbReference type="Proteomes" id="UP001285636">
    <property type="component" value="Unassembled WGS sequence"/>
</dbReference>
<name>A0AAJ2KSD9_ALKPS</name>
<evidence type="ECO:0000256" key="1">
    <source>
        <dbReference type="ARBA" id="ARBA00023125"/>
    </source>
</evidence>
<dbReference type="PANTHER" id="PTHR46558">
    <property type="entry name" value="TRACRIPTIONAL REGULATORY PROTEIN-RELATED-RELATED"/>
    <property type="match status" value="1"/>
</dbReference>
<dbReference type="GO" id="GO:0003677">
    <property type="term" value="F:DNA binding"/>
    <property type="evidence" value="ECO:0007669"/>
    <property type="project" value="UniProtKB-KW"/>
</dbReference>
<dbReference type="InterPro" id="IPR010982">
    <property type="entry name" value="Lambda_DNA-bd_dom_sf"/>
</dbReference>
<gene>
    <name evidence="4" type="ORF">RYX45_01280</name>
</gene>
<evidence type="ECO:0000313" key="5">
    <source>
        <dbReference type="Proteomes" id="UP001285636"/>
    </source>
</evidence>
<keyword evidence="1" id="KW-0238">DNA-binding</keyword>
<organism evidence="4 5">
    <name type="scientific">Alkalihalophilus pseudofirmus</name>
    <name type="common">Bacillus pseudofirmus</name>
    <dbReference type="NCBI Taxonomy" id="79885"/>
    <lineage>
        <taxon>Bacteria</taxon>
        <taxon>Bacillati</taxon>
        <taxon>Bacillota</taxon>
        <taxon>Bacilli</taxon>
        <taxon>Bacillales</taxon>
        <taxon>Bacillaceae</taxon>
        <taxon>Alkalihalophilus</taxon>
    </lineage>
</organism>
<dbReference type="CDD" id="cd00093">
    <property type="entry name" value="HTH_XRE"/>
    <property type="match status" value="1"/>
</dbReference>
<dbReference type="InterPro" id="IPR001387">
    <property type="entry name" value="Cro/C1-type_HTH"/>
</dbReference>
<dbReference type="EMBL" id="JAWJAY010000001">
    <property type="protein sequence ID" value="MDV2883794.1"/>
    <property type="molecule type" value="Genomic_DNA"/>
</dbReference>
<dbReference type="RefSeq" id="WP_323465642.1">
    <property type="nucleotide sequence ID" value="NZ_CP144224.1"/>
</dbReference>
<dbReference type="SMART" id="SM00530">
    <property type="entry name" value="HTH_XRE"/>
    <property type="match status" value="1"/>
</dbReference>
<sequence>MNSFGDRLKAQREKKKRNNPQWTQQFVADKLDVARSTYTAYERGTKQPSLETLSKIADILETSTDYLLGREIKEPNTSNISYAAKDGASSRTRTKEEDEEMTEKFRQFLEWQRKVKNREE</sequence>
<protein>
    <submittedName>
        <fullName evidence="4">Helix-turn-helix transcriptional regulator</fullName>
    </submittedName>
</protein>
<accession>A0AAJ2KSD9</accession>
<evidence type="ECO:0000259" key="3">
    <source>
        <dbReference type="PROSITE" id="PS50943"/>
    </source>
</evidence>
<feature type="domain" description="HTH cro/C1-type" evidence="3">
    <location>
        <begin position="8"/>
        <end position="67"/>
    </location>
</feature>
<dbReference type="Pfam" id="PF01381">
    <property type="entry name" value="HTH_3"/>
    <property type="match status" value="1"/>
</dbReference>
<dbReference type="AlphaFoldDB" id="A0AAJ2KSD9"/>
<feature type="region of interest" description="Disordered" evidence="2">
    <location>
        <begin position="1"/>
        <end position="24"/>
    </location>
</feature>
<evidence type="ECO:0000313" key="4">
    <source>
        <dbReference type="EMBL" id="MDV2883794.1"/>
    </source>
</evidence>
<dbReference type="PROSITE" id="PS50943">
    <property type="entry name" value="HTH_CROC1"/>
    <property type="match status" value="1"/>
</dbReference>
<comment type="caution">
    <text evidence="4">The sequence shown here is derived from an EMBL/GenBank/DDBJ whole genome shotgun (WGS) entry which is preliminary data.</text>
</comment>
<dbReference type="Gene3D" id="1.10.260.40">
    <property type="entry name" value="lambda repressor-like DNA-binding domains"/>
    <property type="match status" value="1"/>
</dbReference>